<dbReference type="STRING" id="1319815.HMPREF0202_01185"/>
<gene>
    <name evidence="1" type="ORF">HMPREF0202_01185</name>
</gene>
<evidence type="ECO:0000313" key="1">
    <source>
        <dbReference type="EMBL" id="ERT68942.1"/>
    </source>
</evidence>
<evidence type="ECO:0000313" key="2">
    <source>
        <dbReference type="Proteomes" id="UP000017081"/>
    </source>
</evidence>
<keyword evidence="2" id="KW-1185">Reference proteome</keyword>
<dbReference type="InterPro" id="IPR014997">
    <property type="entry name" value="DUF1847"/>
</dbReference>
<dbReference type="AlphaFoldDB" id="U7VB43"/>
<dbReference type="PATRIC" id="fig|1319815.3.peg.1139"/>
<dbReference type="Pfam" id="PF08901">
    <property type="entry name" value="DUF1847"/>
    <property type="match status" value="1"/>
</dbReference>
<dbReference type="eggNOG" id="COG4887">
    <property type="taxonomic scope" value="Bacteria"/>
</dbReference>
<organism evidence="1 2">
    <name type="scientific">Cetobacterium somerae ATCC BAA-474</name>
    <dbReference type="NCBI Taxonomy" id="1319815"/>
    <lineage>
        <taxon>Bacteria</taxon>
        <taxon>Fusobacteriati</taxon>
        <taxon>Fusobacteriota</taxon>
        <taxon>Fusobacteriia</taxon>
        <taxon>Fusobacteriales</taxon>
        <taxon>Fusobacteriaceae</taxon>
        <taxon>Cetobacterium</taxon>
    </lineage>
</organism>
<sequence>MYSCANCKVHGCREQNYEKMPKNCPSRDREFQEENKLLYLDEENYKLAHNSALVESEGYCRLTRVEEIMEFAKKNNFTKIGLAFCVGLRNEAEIFTKILKNRDFEVCSIICKNGSVPKEFIGISDCEKVRPGTNEVICNPIGQARLLNKMGTQLNVMLGLCVGHDSLFMKYSEAPATVLAVKDRVTGHNPLAPLYISDTYYHKKLFK</sequence>
<protein>
    <recommendedName>
        <fullName evidence="3">Metal-binding protein</fullName>
    </recommendedName>
</protein>
<name>U7VB43_9FUSO</name>
<proteinExistence type="predicted"/>
<dbReference type="Proteomes" id="UP000017081">
    <property type="component" value="Unassembled WGS sequence"/>
</dbReference>
<evidence type="ECO:0008006" key="3">
    <source>
        <dbReference type="Google" id="ProtNLM"/>
    </source>
</evidence>
<comment type="caution">
    <text evidence="1">The sequence shown here is derived from an EMBL/GenBank/DDBJ whole genome shotgun (WGS) entry which is preliminary data.</text>
</comment>
<reference evidence="1 2" key="1">
    <citation type="submission" date="2013-08" db="EMBL/GenBank/DDBJ databases">
        <authorList>
            <person name="Weinstock G."/>
            <person name="Sodergren E."/>
            <person name="Wylie T."/>
            <person name="Fulton L."/>
            <person name="Fulton R."/>
            <person name="Fronick C."/>
            <person name="O'Laughlin M."/>
            <person name="Godfrey J."/>
            <person name="Miner T."/>
            <person name="Herter B."/>
            <person name="Appelbaum E."/>
            <person name="Cordes M."/>
            <person name="Lek S."/>
            <person name="Wollam A."/>
            <person name="Pepin K.H."/>
            <person name="Palsikar V.B."/>
            <person name="Mitreva M."/>
            <person name="Wilson R.K."/>
        </authorList>
    </citation>
    <scope>NUCLEOTIDE SEQUENCE [LARGE SCALE GENOMIC DNA]</scope>
    <source>
        <strain evidence="1 2">ATCC BAA-474</strain>
    </source>
</reference>
<dbReference type="HOGENOM" id="CLU_091350_0_0_0"/>
<dbReference type="EMBL" id="AXZF01000041">
    <property type="protein sequence ID" value="ERT68942.1"/>
    <property type="molecule type" value="Genomic_DNA"/>
</dbReference>
<dbReference type="RefSeq" id="WP_023050724.1">
    <property type="nucleotide sequence ID" value="NZ_CP173065.2"/>
</dbReference>
<accession>U7VB43</accession>